<proteinExistence type="inferred from homology"/>
<comment type="function">
    <text evidence="7">Lipolytic acyl hydrolase (LAH).</text>
</comment>
<dbReference type="GO" id="GO:0006952">
    <property type="term" value="P:defense response"/>
    <property type="evidence" value="ECO:0007669"/>
    <property type="project" value="UniProtKB-KW"/>
</dbReference>
<dbReference type="InterPro" id="IPR016035">
    <property type="entry name" value="Acyl_Trfase/lysoPLipase"/>
</dbReference>
<dbReference type="AlphaFoldDB" id="A0A6N2M1T2"/>
<keyword evidence="2 6" id="KW-0378">Hydrolase</keyword>
<keyword evidence="3" id="KW-0611">Plant defense</keyword>
<dbReference type="Pfam" id="PF01734">
    <property type="entry name" value="Patatin"/>
    <property type="match status" value="2"/>
</dbReference>
<evidence type="ECO:0000313" key="9">
    <source>
        <dbReference type="EMBL" id="VFU41868.1"/>
    </source>
</evidence>
<dbReference type="PANTHER" id="PTHR32176">
    <property type="entry name" value="XYLOSE ISOMERASE"/>
    <property type="match status" value="1"/>
</dbReference>
<feature type="domain" description="PNPLA" evidence="8">
    <location>
        <begin position="1"/>
        <end position="136"/>
    </location>
</feature>
<reference evidence="9" key="1">
    <citation type="submission" date="2019-03" db="EMBL/GenBank/DDBJ databases">
        <authorList>
            <person name="Mank J."/>
            <person name="Almeida P."/>
        </authorList>
    </citation>
    <scope>NUCLEOTIDE SEQUENCE</scope>
    <source>
        <strain evidence="9">78183</strain>
    </source>
</reference>
<feature type="active site" description="Proton acceptor" evidence="6">
    <location>
        <position position="507"/>
    </location>
</feature>
<evidence type="ECO:0000256" key="4">
    <source>
        <dbReference type="ARBA" id="ARBA00022963"/>
    </source>
</evidence>
<dbReference type="PANTHER" id="PTHR32176:SF110">
    <property type="entry name" value="PATATIN"/>
    <property type="match status" value="1"/>
</dbReference>
<comment type="caution">
    <text evidence="6">Lacks conserved residue(s) required for the propagation of feature annotation.</text>
</comment>
<comment type="domain">
    <text evidence="7">The nitrogen atoms of the two glycine residues in the GGXR motif define the oxyanion hole, and stabilize the oxyanion that forms during the nucleophilic attack by the catalytic serine during substrate cleavage.</text>
</comment>
<dbReference type="GO" id="GO:0047372">
    <property type="term" value="F:monoacylglycerol lipase activity"/>
    <property type="evidence" value="ECO:0007669"/>
    <property type="project" value="TreeGrafter"/>
</dbReference>
<feature type="short sequence motif" description="GXSXG" evidence="6">
    <location>
        <begin position="356"/>
        <end position="360"/>
    </location>
</feature>
<name>A0A6N2M1T2_SALVM</name>
<gene>
    <name evidence="9" type="ORF">SVIM_LOCUS247981</name>
</gene>
<dbReference type="InterPro" id="IPR002641">
    <property type="entry name" value="PNPLA_dom"/>
</dbReference>
<evidence type="ECO:0000256" key="7">
    <source>
        <dbReference type="RuleBase" id="RU361262"/>
    </source>
</evidence>
<evidence type="ECO:0000256" key="5">
    <source>
        <dbReference type="ARBA" id="ARBA00023098"/>
    </source>
</evidence>
<keyword evidence="5 6" id="KW-0443">Lipid metabolism</keyword>
<keyword evidence="4 6" id="KW-0442">Lipid degradation</keyword>
<evidence type="ECO:0000256" key="3">
    <source>
        <dbReference type="ARBA" id="ARBA00022821"/>
    </source>
</evidence>
<dbReference type="EC" id="3.1.1.-" evidence="7"/>
<feature type="short sequence motif" description="GXGXXG" evidence="6">
    <location>
        <begin position="318"/>
        <end position="323"/>
    </location>
</feature>
<protein>
    <recommendedName>
        <fullName evidence="7">Patatin</fullName>
        <ecNumber evidence="7">3.1.1.-</ecNumber>
    </recommendedName>
</protein>
<evidence type="ECO:0000256" key="2">
    <source>
        <dbReference type="ARBA" id="ARBA00022801"/>
    </source>
</evidence>
<sequence length="767" mass="84040">MLAAPNKQNLLYANSSPFSSAANLVSTLRGSKYDGKFLHSIVKEKLGDTRLHHTLTNIVIPTFDIKHLQPTIFSSFNLKNDPSTDALLSDICIRTSAAPTYLPAHYFETKDPSGKVREFNLIDGGVAVNNPTLVAISDQVSKAINREGPDSFCMNPMEYGRFLVLSLGTGTAKSEEKYDAEEAAKWGLLGWLTADNSTPLVDVFTQASADMDDTLTGTLSSVDVATKENLANLMKVGEEILKNPVSTVNLATGVFEPIDKMTNEKALRKLAKLISIEKHRRATKSAHLFIDMVKMQTPRSPLQLPAHGSQITVLSIDGGGIRGIIPGTILAFLESELQKLDGADARLADYFDVISGTSTGGLVTAMLAAPNKQNRPLFSANDINDFYLENCPKIFPQHGSPFASAANLVKTLRGPKYDGKFLHSIVKEKLGDTRLHQTLTNIVIPTFDIKWLQPTIFSSFDLKNNPSTNALLSDICIGTSAAPTYLPAHYFETKDPSGKVRDFNLIDGGVAANNPTLVAISEVSKASNREGPDSFCMNPMEYGRFLVLSLGTGTAKSEEKYDAEEAAKWGLLGWLTADNSTPLVDVFTQASADMVDFHISTVFQGLNSEENYLRIQDDTLTGTLSSVDVATKENLENLVKVGEELLKKPVSRVNMATGVFEPINKMTNEEALRKLAKLLSREKHLREANSAESMLMRGFMDSHVSEKGFQMESRFISTSKRTLSTRLKCEATLNHLKIHLAADSNCKSLGLNQKFQMYVIFAISSFK</sequence>
<dbReference type="EMBL" id="CAADRP010001570">
    <property type="protein sequence ID" value="VFU41868.1"/>
    <property type="molecule type" value="Genomic_DNA"/>
</dbReference>
<comment type="similarity">
    <text evidence="1 7">Belongs to the patatin family.</text>
</comment>
<dbReference type="FunFam" id="3.40.1090.10:FF:000005">
    <property type="entry name" value="Patatin"/>
    <property type="match status" value="1"/>
</dbReference>
<organism evidence="9">
    <name type="scientific">Salix viminalis</name>
    <name type="common">Common osier</name>
    <name type="synonym">Basket willow</name>
    <dbReference type="NCBI Taxonomy" id="40686"/>
    <lineage>
        <taxon>Eukaryota</taxon>
        <taxon>Viridiplantae</taxon>
        <taxon>Streptophyta</taxon>
        <taxon>Embryophyta</taxon>
        <taxon>Tracheophyta</taxon>
        <taxon>Spermatophyta</taxon>
        <taxon>Magnoliopsida</taxon>
        <taxon>eudicotyledons</taxon>
        <taxon>Gunneridae</taxon>
        <taxon>Pentapetalae</taxon>
        <taxon>rosids</taxon>
        <taxon>fabids</taxon>
        <taxon>Malpighiales</taxon>
        <taxon>Salicaceae</taxon>
        <taxon>Saliceae</taxon>
        <taxon>Salix</taxon>
    </lineage>
</organism>
<dbReference type="SUPFAM" id="SSF52151">
    <property type="entry name" value="FabD/lysophospholipase-like"/>
    <property type="match status" value="2"/>
</dbReference>
<accession>A0A6N2M1T2</accession>
<evidence type="ECO:0000259" key="8">
    <source>
        <dbReference type="PROSITE" id="PS51635"/>
    </source>
</evidence>
<feature type="domain" description="PNPLA" evidence="8">
    <location>
        <begin position="314"/>
        <end position="520"/>
    </location>
</feature>
<dbReference type="CDD" id="cd07214">
    <property type="entry name" value="Pat17_isozyme_like"/>
    <property type="match status" value="1"/>
</dbReference>
<feature type="short sequence motif" description="DGA/G" evidence="6">
    <location>
        <begin position="123"/>
        <end position="125"/>
    </location>
</feature>
<evidence type="ECO:0000256" key="6">
    <source>
        <dbReference type="PROSITE-ProRule" id="PRU01161"/>
    </source>
</evidence>
<dbReference type="PROSITE" id="PS51635">
    <property type="entry name" value="PNPLA"/>
    <property type="match status" value="2"/>
</dbReference>
<dbReference type="GO" id="GO:0004620">
    <property type="term" value="F:phospholipase activity"/>
    <property type="evidence" value="ECO:0007669"/>
    <property type="project" value="TreeGrafter"/>
</dbReference>
<feature type="active site" description="Nucleophile" evidence="6">
    <location>
        <position position="358"/>
    </location>
</feature>
<dbReference type="GO" id="GO:0016042">
    <property type="term" value="P:lipid catabolic process"/>
    <property type="evidence" value="ECO:0007669"/>
    <property type="project" value="UniProtKB-UniRule"/>
</dbReference>
<evidence type="ECO:0000256" key="1">
    <source>
        <dbReference type="ARBA" id="ARBA00010240"/>
    </source>
</evidence>
<feature type="short sequence motif" description="DGA/G" evidence="6">
    <location>
        <begin position="507"/>
        <end position="509"/>
    </location>
</feature>
<dbReference type="Gene3D" id="3.40.1090.10">
    <property type="entry name" value="Cytosolic phospholipase A2 catalytic domain"/>
    <property type="match status" value="2"/>
</dbReference>